<dbReference type="InterPro" id="IPR032816">
    <property type="entry name" value="VTT_dom"/>
</dbReference>
<evidence type="ECO:0000256" key="4">
    <source>
        <dbReference type="ARBA" id="ARBA00022989"/>
    </source>
</evidence>
<protein>
    <recommendedName>
        <fullName evidence="7">Rhodanese domain-containing protein</fullName>
    </recommendedName>
</protein>
<feature type="transmembrane region" description="Helical" evidence="6">
    <location>
        <begin position="173"/>
        <end position="192"/>
    </location>
</feature>
<dbReference type="PROSITE" id="PS50206">
    <property type="entry name" value="RHODANESE_3"/>
    <property type="match status" value="1"/>
</dbReference>
<dbReference type="Gene3D" id="3.40.250.10">
    <property type="entry name" value="Rhodanese-like domain"/>
    <property type="match status" value="1"/>
</dbReference>
<organism evidence="8 9">
    <name type="scientific">Solimonas marina</name>
    <dbReference type="NCBI Taxonomy" id="2714601"/>
    <lineage>
        <taxon>Bacteria</taxon>
        <taxon>Pseudomonadati</taxon>
        <taxon>Pseudomonadota</taxon>
        <taxon>Gammaproteobacteria</taxon>
        <taxon>Nevskiales</taxon>
        <taxon>Nevskiaceae</taxon>
        <taxon>Solimonas</taxon>
    </lineage>
</organism>
<comment type="subcellular location">
    <subcellularLocation>
        <location evidence="1">Cell membrane</location>
        <topology evidence="1">Multi-pass membrane protein</topology>
    </subcellularLocation>
</comment>
<comment type="caution">
    <text evidence="8">The sequence shown here is derived from an EMBL/GenBank/DDBJ whole genome shotgun (WGS) entry which is preliminary data.</text>
</comment>
<keyword evidence="5 6" id="KW-0472">Membrane</keyword>
<dbReference type="Pfam" id="PF09335">
    <property type="entry name" value="VTT_dom"/>
    <property type="match status" value="1"/>
</dbReference>
<dbReference type="GO" id="GO:0005737">
    <property type="term" value="C:cytoplasm"/>
    <property type="evidence" value="ECO:0007669"/>
    <property type="project" value="InterPro"/>
</dbReference>
<dbReference type="EMBL" id="JAAVXB010000009">
    <property type="protein sequence ID" value="NKF23603.1"/>
    <property type="molecule type" value="Genomic_DNA"/>
</dbReference>
<evidence type="ECO:0000259" key="7">
    <source>
        <dbReference type="PROSITE" id="PS50206"/>
    </source>
</evidence>
<feature type="transmembrane region" description="Helical" evidence="6">
    <location>
        <begin position="49"/>
        <end position="73"/>
    </location>
</feature>
<dbReference type="PANTHER" id="PTHR42709:SF6">
    <property type="entry name" value="UNDECAPRENYL PHOSPHATE TRANSPORTER A"/>
    <property type="match status" value="1"/>
</dbReference>
<evidence type="ECO:0000256" key="2">
    <source>
        <dbReference type="ARBA" id="ARBA00022475"/>
    </source>
</evidence>
<reference evidence="8" key="1">
    <citation type="submission" date="2020-03" db="EMBL/GenBank/DDBJ databases">
        <title>Solimonas marina sp. nov., isolated from deep seawater of the Pacific Ocean.</title>
        <authorList>
            <person name="Liu X."/>
            <person name="Lai Q."/>
            <person name="Sun F."/>
            <person name="Gai Y."/>
            <person name="Li G."/>
            <person name="Shao Z."/>
        </authorList>
    </citation>
    <scope>NUCLEOTIDE SEQUENCE</scope>
    <source>
        <strain evidence="8">C16B3</strain>
    </source>
</reference>
<dbReference type="CDD" id="cd01444">
    <property type="entry name" value="GlpE_ST"/>
    <property type="match status" value="1"/>
</dbReference>
<dbReference type="GO" id="GO:0005886">
    <property type="term" value="C:plasma membrane"/>
    <property type="evidence" value="ECO:0007669"/>
    <property type="project" value="UniProtKB-SubCell"/>
</dbReference>
<name>A0A970B780_9GAMM</name>
<keyword evidence="9" id="KW-1185">Reference proteome</keyword>
<keyword evidence="2" id="KW-1003">Cell membrane</keyword>
<keyword evidence="3 6" id="KW-0812">Transmembrane</keyword>
<gene>
    <name evidence="8" type="ORF">G7Y82_14885</name>
</gene>
<dbReference type="GO" id="GO:0004792">
    <property type="term" value="F:thiosulfate-cyanide sulfurtransferase activity"/>
    <property type="evidence" value="ECO:0007669"/>
    <property type="project" value="InterPro"/>
</dbReference>
<evidence type="ECO:0000256" key="3">
    <source>
        <dbReference type="ARBA" id="ARBA00022692"/>
    </source>
</evidence>
<dbReference type="Proteomes" id="UP000653472">
    <property type="component" value="Unassembled WGS sequence"/>
</dbReference>
<feature type="domain" description="Rhodanese" evidence="7">
    <location>
        <begin position="220"/>
        <end position="312"/>
    </location>
</feature>
<dbReference type="PANTHER" id="PTHR42709">
    <property type="entry name" value="ALKALINE PHOSPHATASE LIKE PROTEIN"/>
    <property type="match status" value="1"/>
</dbReference>
<dbReference type="InterPro" id="IPR023695">
    <property type="entry name" value="Thiosulf_sulfurTrfase"/>
</dbReference>
<dbReference type="InterPro" id="IPR001763">
    <property type="entry name" value="Rhodanese-like_dom"/>
</dbReference>
<feature type="transmembrane region" description="Helical" evidence="6">
    <location>
        <begin position="143"/>
        <end position="161"/>
    </location>
</feature>
<evidence type="ECO:0000256" key="5">
    <source>
        <dbReference type="ARBA" id="ARBA00023136"/>
    </source>
</evidence>
<proteinExistence type="predicted"/>
<evidence type="ECO:0000313" key="9">
    <source>
        <dbReference type="Proteomes" id="UP000653472"/>
    </source>
</evidence>
<dbReference type="InterPro" id="IPR036873">
    <property type="entry name" value="Rhodanese-like_dom_sf"/>
</dbReference>
<keyword evidence="4 6" id="KW-1133">Transmembrane helix</keyword>
<dbReference type="SUPFAM" id="SSF52821">
    <property type="entry name" value="Rhodanese/Cell cycle control phosphatase"/>
    <property type="match status" value="1"/>
</dbReference>
<dbReference type="AlphaFoldDB" id="A0A970B780"/>
<sequence length="331" mass="35495">MFETWDPQLLSSLLACACMSAAALGLPVPTLPALIYAGSMAALSPHAHAGFAALAFSGAVAGGMLGDSLWYYAGRRHGFRVLRLLCRLSLSQDSCVRQTETFFARRGIRILLVARFVPGLSVVSVPMSGVAAVPFARFALHDILGVVLWVAAGLCIGYAFAGQVDAVLGLLQRFGLGIGAAVMTVLVIFVGFRAWRRRRLLQALEMSRISVDELYDLMAAGTTPIVIDARSAEGQQQDPWRIPGARLIDLAQLEHAVGDLTRREQVVLYCACPNEVSAALVAQRLRSLGFNDVRPLLGGLDAWRGAGWDLEPIATVLRDDGTSEIGIAAHD</sequence>
<evidence type="ECO:0000256" key="6">
    <source>
        <dbReference type="SAM" id="Phobius"/>
    </source>
</evidence>
<dbReference type="RefSeq" id="WP_168149106.1">
    <property type="nucleotide sequence ID" value="NZ_JAAVXB010000009.1"/>
</dbReference>
<evidence type="ECO:0000313" key="8">
    <source>
        <dbReference type="EMBL" id="NKF23603.1"/>
    </source>
</evidence>
<dbReference type="InterPro" id="IPR051311">
    <property type="entry name" value="DedA_domain"/>
</dbReference>
<dbReference type="Pfam" id="PF00581">
    <property type="entry name" value="Rhodanese"/>
    <property type="match status" value="1"/>
</dbReference>
<dbReference type="SMART" id="SM00450">
    <property type="entry name" value="RHOD"/>
    <property type="match status" value="1"/>
</dbReference>
<evidence type="ECO:0000256" key="1">
    <source>
        <dbReference type="ARBA" id="ARBA00004651"/>
    </source>
</evidence>
<accession>A0A970B780</accession>